<comment type="subcellular location">
    <subcellularLocation>
        <location evidence="1">Membrane</location>
        <topology evidence="1">Multi-pass membrane protein</topology>
    </subcellularLocation>
</comment>
<reference evidence="7 8" key="1">
    <citation type="submission" date="2024-05" db="EMBL/GenBank/DDBJ databases">
        <title>A draft genome resource for the thread blight pathogen Marasmius tenuissimus strain MS-2.</title>
        <authorList>
            <person name="Yulfo-Soto G.E."/>
            <person name="Baruah I.K."/>
            <person name="Amoako-Attah I."/>
            <person name="Bukari Y."/>
            <person name="Meinhardt L.W."/>
            <person name="Bailey B.A."/>
            <person name="Cohen S.P."/>
        </authorList>
    </citation>
    <scope>NUCLEOTIDE SEQUENCE [LARGE SCALE GENOMIC DNA]</scope>
    <source>
        <strain evidence="7 8">MS-2</strain>
    </source>
</reference>
<keyword evidence="4 6" id="KW-1133">Transmembrane helix</keyword>
<feature type="transmembrane region" description="Helical" evidence="6">
    <location>
        <begin position="162"/>
        <end position="182"/>
    </location>
</feature>
<dbReference type="Proteomes" id="UP001437256">
    <property type="component" value="Unassembled WGS sequence"/>
</dbReference>
<evidence type="ECO:0000256" key="6">
    <source>
        <dbReference type="SAM" id="Phobius"/>
    </source>
</evidence>
<organism evidence="7 8">
    <name type="scientific">Marasmius tenuissimus</name>
    <dbReference type="NCBI Taxonomy" id="585030"/>
    <lineage>
        <taxon>Eukaryota</taxon>
        <taxon>Fungi</taxon>
        <taxon>Dikarya</taxon>
        <taxon>Basidiomycota</taxon>
        <taxon>Agaricomycotina</taxon>
        <taxon>Agaricomycetes</taxon>
        <taxon>Agaricomycetidae</taxon>
        <taxon>Agaricales</taxon>
        <taxon>Marasmiineae</taxon>
        <taxon>Marasmiaceae</taxon>
        <taxon>Marasmius</taxon>
    </lineage>
</organism>
<evidence type="ECO:0000256" key="4">
    <source>
        <dbReference type="ARBA" id="ARBA00022989"/>
    </source>
</evidence>
<proteinExistence type="predicted"/>
<dbReference type="Gene3D" id="1.20.1250.20">
    <property type="entry name" value="MFS general substrate transporter like domains"/>
    <property type="match status" value="1"/>
</dbReference>
<evidence type="ECO:0000256" key="1">
    <source>
        <dbReference type="ARBA" id="ARBA00004141"/>
    </source>
</evidence>
<dbReference type="PANTHER" id="PTHR43791:SF48">
    <property type="entry name" value="TRANSPORTER, PUTATIVE (AFU_ORTHOLOGUE AFUA_4G01000)-RELATED"/>
    <property type="match status" value="1"/>
</dbReference>
<feature type="transmembrane region" description="Helical" evidence="6">
    <location>
        <begin position="129"/>
        <end position="150"/>
    </location>
</feature>
<protein>
    <submittedName>
        <fullName evidence="7">Uncharacterized protein</fullName>
    </submittedName>
</protein>
<evidence type="ECO:0000256" key="3">
    <source>
        <dbReference type="ARBA" id="ARBA00022692"/>
    </source>
</evidence>
<name>A0ABR2ZG87_9AGAR</name>
<keyword evidence="3 6" id="KW-0812">Transmembrane</keyword>
<dbReference type="EMBL" id="JBBXMP010000199">
    <property type="protein sequence ID" value="KAL0059969.1"/>
    <property type="molecule type" value="Genomic_DNA"/>
</dbReference>
<evidence type="ECO:0000256" key="2">
    <source>
        <dbReference type="ARBA" id="ARBA00022448"/>
    </source>
</evidence>
<feature type="transmembrane region" description="Helical" evidence="6">
    <location>
        <begin position="96"/>
        <end position="117"/>
    </location>
</feature>
<dbReference type="PANTHER" id="PTHR43791">
    <property type="entry name" value="PERMEASE-RELATED"/>
    <property type="match status" value="1"/>
</dbReference>
<dbReference type="SUPFAM" id="SSF103473">
    <property type="entry name" value="MFS general substrate transporter"/>
    <property type="match status" value="1"/>
</dbReference>
<evidence type="ECO:0000313" key="7">
    <source>
        <dbReference type="EMBL" id="KAL0059969.1"/>
    </source>
</evidence>
<keyword evidence="2" id="KW-0813">Transport</keyword>
<feature type="transmembrane region" description="Helical" evidence="6">
    <location>
        <begin position="71"/>
        <end position="90"/>
    </location>
</feature>
<sequence length="220" mass="23864">MEGLVTCGVALISFITLTDRPEKARWLSQEEKALAVARVKSERGGQTQVPDQINLTKTLRGIFTGKTDSRLSILIITSPLVPIGYAIFLGTGNPHARYGATFLLTTSAAGSLCMAAVSANVVSDTARASAVATLSAIGNIGAVVATWSFLPFDAPDYKIGNGLNLATSSLMFVLSLLLHVWMMKDNKRRESRDGSQDLEGLSETDVMDLDWKHPRFRWHP</sequence>
<keyword evidence="8" id="KW-1185">Reference proteome</keyword>
<keyword evidence="5 6" id="KW-0472">Membrane</keyword>
<evidence type="ECO:0000313" key="8">
    <source>
        <dbReference type="Proteomes" id="UP001437256"/>
    </source>
</evidence>
<comment type="caution">
    <text evidence="7">The sequence shown here is derived from an EMBL/GenBank/DDBJ whole genome shotgun (WGS) entry which is preliminary data.</text>
</comment>
<gene>
    <name evidence="7" type="ORF">AAF712_013265</name>
</gene>
<evidence type="ECO:0000256" key="5">
    <source>
        <dbReference type="ARBA" id="ARBA00023136"/>
    </source>
</evidence>
<accession>A0ABR2ZG87</accession>
<dbReference type="InterPro" id="IPR036259">
    <property type="entry name" value="MFS_trans_sf"/>
</dbReference>